<evidence type="ECO:0000259" key="2">
    <source>
        <dbReference type="Pfam" id="PF08327"/>
    </source>
</evidence>
<dbReference type="SUPFAM" id="SSF55961">
    <property type="entry name" value="Bet v1-like"/>
    <property type="match status" value="1"/>
</dbReference>
<dbReference type="InterPro" id="IPR023393">
    <property type="entry name" value="START-like_dom_sf"/>
</dbReference>
<gene>
    <name evidence="3" type="ORF">RM425_16065</name>
</gene>
<name>A0ABU2KB72_9ACTN</name>
<feature type="domain" description="Activator of Hsp90 ATPase homologue 1/2-like C-terminal" evidence="2">
    <location>
        <begin position="15"/>
        <end position="140"/>
    </location>
</feature>
<proteinExistence type="inferred from homology"/>
<organism evidence="3 4">
    <name type="scientific">Blastococcus goldschmidtiae</name>
    <dbReference type="NCBI Taxonomy" id="3075546"/>
    <lineage>
        <taxon>Bacteria</taxon>
        <taxon>Bacillati</taxon>
        <taxon>Actinomycetota</taxon>
        <taxon>Actinomycetes</taxon>
        <taxon>Geodermatophilales</taxon>
        <taxon>Geodermatophilaceae</taxon>
        <taxon>Blastococcus</taxon>
    </lineage>
</organism>
<dbReference type="Gene3D" id="3.30.530.20">
    <property type="match status" value="1"/>
</dbReference>
<dbReference type="RefSeq" id="WP_311346228.1">
    <property type="nucleotide sequence ID" value="NZ_JAVREI010000013.1"/>
</dbReference>
<evidence type="ECO:0000313" key="3">
    <source>
        <dbReference type="EMBL" id="MDT0277418.1"/>
    </source>
</evidence>
<comment type="caution">
    <text evidence="3">The sequence shown here is derived from an EMBL/GenBank/DDBJ whole genome shotgun (WGS) entry which is preliminary data.</text>
</comment>
<dbReference type="Pfam" id="PF08327">
    <property type="entry name" value="AHSA1"/>
    <property type="match status" value="1"/>
</dbReference>
<dbReference type="Proteomes" id="UP001183222">
    <property type="component" value="Unassembled WGS sequence"/>
</dbReference>
<evidence type="ECO:0000256" key="1">
    <source>
        <dbReference type="ARBA" id="ARBA00006817"/>
    </source>
</evidence>
<accession>A0ABU2KB72</accession>
<keyword evidence="4" id="KW-1185">Reference proteome</keyword>
<sequence length="149" mass="16954">MNEGTDRIERSIRIDARADRVWHLVSQPGWWINDGRVTQHRIEVDGDVAIVHDPVHGAFPVRTVRLDPPRYAAFRWRAADGAHRSIDEESTLIEFWVEDSPQGGVLLRVVESGLQGLRTSEEQQRRDRADHLAGWEQELAAARAFLEGA</sequence>
<dbReference type="EMBL" id="JAVREI010000013">
    <property type="protein sequence ID" value="MDT0277418.1"/>
    <property type="molecule type" value="Genomic_DNA"/>
</dbReference>
<evidence type="ECO:0000313" key="4">
    <source>
        <dbReference type="Proteomes" id="UP001183222"/>
    </source>
</evidence>
<reference evidence="4" key="1">
    <citation type="submission" date="2023-07" db="EMBL/GenBank/DDBJ databases">
        <title>30 novel species of actinomycetes from the DSMZ collection.</title>
        <authorList>
            <person name="Nouioui I."/>
        </authorList>
    </citation>
    <scope>NUCLEOTIDE SEQUENCE [LARGE SCALE GENOMIC DNA]</scope>
    <source>
        <strain evidence="4">DSM 46792</strain>
    </source>
</reference>
<protein>
    <recommendedName>
        <fullName evidence="2">Activator of Hsp90 ATPase homologue 1/2-like C-terminal domain-containing protein</fullName>
    </recommendedName>
</protein>
<dbReference type="InterPro" id="IPR013538">
    <property type="entry name" value="ASHA1/2-like_C"/>
</dbReference>
<comment type="similarity">
    <text evidence="1">Belongs to the AHA1 family.</text>
</comment>